<evidence type="ECO:0000313" key="1">
    <source>
        <dbReference type="EMBL" id="QEC76003.1"/>
    </source>
</evidence>
<keyword evidence="2" id="KW-1185">Reference proteome</keyword>
<dbReference type="GO" id="GO:0016811">
    <property type="term" value="F:hydrolase activity, acting on carbon-nitrogen (but not peptide) bonds, in linear amides"/>
    <property type="evidence" value="ECO:0007669"/>
    <property type="project" value="TreeGrafter"/>
</dbReference>
<dbReference type="SUPFAM" id="SSF102588">
    <property type="entry name" value="LmbE-like"/>
    <property type="match status" value="1"/>
</dbReference>
<reference evidence="1 2" key="1">
    <citation type="journal article" date="2013" name="J. Microbiol.">
        <title>Mucilaginibacter ginsenosidivorax sp. nov., with ginsenoside converting activity isolated from sediment.</title>
        <authorList>
            <person name="Kim J.K."/>
            <person name="Choi T.E."/>
            <person name="Liu Q.M."/>
            <person name="Park H.Y."/>
            <person name="Yi T.H."/>
            <person name="Yoon M.H."/>
            <person name="Kim S.C."/>
            <person name="Im W.T."/>
        </authorList>
    </citation>
    <scope>NUCLEOTIDE SEQUENCE [LARGE SCALE GENOMIC DNA]</scope>
    <source>
        <strain evidence="1 2">KHI28</strain>
    </source>
</reference>
<name>A0A5B8VXF7_9SPHI</name>
<dbReference type="EMBL" id="CP042437">
    <property type="protein sequence ID" value="QEC76003.1"/>
    <property type="molecule type" value="Genomic_DNA"/>
</dbReference>
<dbReference type="InterPro" id="IPR003737">
    <property type="entry name" value="GlcNAc_PI_deacetylase-related"/>
</dbReference>
<dbReference type="RefSeq" id="WP_147053186.1">
    <property type="nucleotide sequence ID" value="NZ_CP042437.1"/>
</dbReference>
<dbReference type="PANTHER" id="PTHR12993">
    <property type="entry name" value="N-ACETYLGLUCOSAMINYL-PHOSPHATIDYLINOSITOL DE-N-ACETYLASE-RELATED"/>
    <property type="match status" value="1"/>
</dbReference>
<accession>A0A5B8VXF7</accession>
<dbReference type="PANTHER" id="PTHR12993:SF11">
    <property type="entry name" value="N-ACETYLGLUCOSAMINYL-PHOSPHATIDYLINOSITOL DE-N-ACETYLASE"/>
    <property type="match status" value="1"/>
</dbReference>
<sequence length="315" mass="35326">MKRVVVLVLLTVVFYLAGLKRGNAQATSPGPRVLVVIAHPDDESTFAVTLYKIAKEQHGIVDLFVITNGEAGYKYATLAENYYGLELTDEKTGRANLPRIRKRELVNAGHILGVNNYYFIDQKDAHYTLNEKEPLDTSWNVNNVNNRLHQVLTSNHYDFIFTLLPEAGTHGAHKAAALIALNAITTLPANNRPVILAAATCNKADTLTRFTGYGSYPQTKPLTDTANFKVDRTASFSYKNRVNYKVIANWEIAEHKSQGVTQMTMNDGDVEYFWYFAANGTTGLQKTRALFRELSYTPYLPKSYQDAKPLYSKSK</sequence>
<gene>
    <name evidence="1" type="ORF">FSB76_08605</name>
</gene>
<evidence type="ECO:0000313" key="2">
    <source>
        <dbReference type="Proteomes" id="UP000321362"/>
    </source>
</evidence>
<dbReference type="Proteomes" id="UP000321362">
    <property type="component" value="Chromosome"/>
</dbReference>
<protein>
    <submittedName>
        <fullName evidence="1">PIG-L family deacetylase</fullName>
    </submittedName>
</protein>
<dbReference type="InterPro" id="IPR024078">
    <property type="entry name" value="LmbE-like_dom_sf"/>
</dbReference>
<dbReference type="Pfam" id="PF02585">
    <property type="entry name" value="PIG-L"/>
    <property type="match status" value="1"/>
</dbReference>
<proteinExistence type="predicted"/>
<dbReference type="KEGG" id="mgk:FSB76_08605"/>
<dbReference type="Gene3D" id="3.40.50.10320">
    <property type="entry name" value="LmbE-like"/>
    <property type="match status" value="1"/>
</dbReference>
<organism evidence="1 2">
    <name type="scientific">Mucilaginibacter ginsenosidivorax</name>
    <dbReference type="NCBI Taxonomy" id="862126"/>
    <lineage>
        <taxon>Bacteria</taxon>
        <taxon>Pseudomonadati</taxon>
        <taxon>Bacteroidota</taxon>
        <taxon>Sphingobacteriia</taxon>
        <taxon>Sphingobacteriales</taxon>
        <taxon>Sphingobacteriaceae</taxon>
        <taxon>Mucilaginibacter</taxon>
    </lineage>
</organism>
<dbReference type="OrthoDB" id="937663at2"/>
<dbReference type="AlphaFoldDB" id="A0A5B8VXF7"/>